<keyword evidence="2" id="KW-1185">Reference proteome</keyword>
<accession>A0A2Z6RVK5</accession>
<proteinExistence type="predicted"/>
<name>A0A2Z6RVK5_9GLOM</name>
<sequence length="83" mass="9757">MEIAYENSENFVDKTFITYYPAALNQNLHTPSLVKRCPSRVEMAHGLVVPSEKFEKCDDDVKLFINLFTESEQHEHWHTLIIF</sequence>
<dbReference type="Proteomes" id="UP000247702">
    <property type="component" value="Unassembled WGS sequence"/>
</dbReference>
<organism evidence="1 2">
    <name type="scientific">Rhizophagus clarus</name>
    <dbReference type="NCBI Taxonomy" id="94130"/>
    <lineage>
        <taxon>Eukaryota</taxon>
        <taxon>Fungi</taxon>
        <taxon>Fungi incertae sedis</taxon>
        <taxon>Mucoromycota</taxon>
        <taxon>Glomeromycotina</taxon>
        <taxon>Glomeromycetes</taxon>
        <taxon>Glomerales</taxon>
        <taxon>Glomeraceae</taxon>
        <taxon>Rhizophagus</taxon>
    </lineage>
</organism>
<dbReference type="AlphaFoldDB" id="A0A2Z6RVK5"/>
<evidence type="ECO:0000313" key="1">
    <source>
        <dbReference type="EMBL" id="GBB96066.1"/>
    </source>
</evidence>
<gene>
    <name evidence="1" type="ORF">RclHR1_26790001</name>
</gene>
<comment type="caution">
    <text evidence="1">The sequence shown here is derived from an EMBL/GenBank/DDBJ whole genome shotgun (WGS) entry which is preliminary data.</text>
</comment>
<dbReference type="EMBL" id="BEXD01001867">
    <property type="protein sequence ID" value="GBB96066.1"/>
    <property type="molecule type" value="Genomic_DNA"/>
</dbReference>
<protein>
    <submittedName>
        <fullName evidence="1">Uncharacterized protein</fullName>
    </submittedName>
</protein>
<evidence type="ECO:0000313" key="2">
    <source>
        <dbReference type="Proteomes" id="UP000247702"/>
    </source>
</evidence>
<reference evidence="1 2" key="1">
    <citation type="submission" date="2017-11" db="EMBL/GenBank/DDBJ databases">
        <title>The genome of Rhizophagus clarus HR1 reveals common genetic basis of auxotrophy among arbuscular mycorrhizal fungi.</title>
        <authorList>
            <person name="Kobayashi Y."/>
        </authorList>
    </citation>
    <scope>NUCLEOTIDE SEQUENCE [LARGE SCALE GENOMIC DNA]</scope>
    <source>
        <strain evidence="1 2">HR1</strain>
    </source>
</reference>